<evidence type="ECO:0000259" key="1">
    <source>
        <dbReference type="PROSITE" id="PS51186"/>
    </source>
</evidence>
<dbReference type="Gene3D" id="3.40.630.30">
    <property type="match status" value="1"/>
</dbReference>
<dbReference type="SUPFAM" id="SSF55729">
    <property type="entry name" value="Acyl-CoA N-acyltransferases (Nat)"/>
    <property type="match status" value="1"/>
</dbReference>
<dbReference type="RefSeq" id="WP_264506203.1">
    <property type="nucleotide sequence ID" value="NZ_JAPDFL010000001.1"/>
</dbReference>
<reference evidence="2 3" key="1">
    <citation type="submission" date="2022-10" db="EMBL/GenBank/DDBJ databases">
        <title>Pararhodobacter sp. nov., isolated from marine algae.</title>
        <authorList>
            <person name="Choi B.J."/>
            <person name="Kim J.M."/>
            <person name="Lee J.K."/>
            <person name="Choi D.G."/>
            <person name="Jeon C.O."/>
        </authorList>
    </citation>
    <scope>NUCLEOTIDE SEQUENCE [LARGE SCALE GENOMIC DNA]</scope>
    <source>
        <strain evidence="2 3">ZQ420</strain>
    </source>
</reference>
<name>A0ABT3H0G2_9RHOB</name>
<protein>
    <submittedName>
        <fullName evidence="2">GNAT family N-acetyltransferase</fullName>
    </submittedName>
</protein>
<sequence>MTIRFTKTPAVSRTQPSIEADHLILRPLGRQDAALLHIYTSDRRVAEGTRSIPHPLTAAATQAYIDAAVAEDRDEDVWAIDGRPQGAPSFLGVVSLKSLDRNQSQIGYWVAPDFWHAGIASSAVKALLDTNPHRNKTVFAEVFQDNPVSARVLTNAGFDYIGDAEAHSLARHATVPTWTYLRKLA</sequence>
<dbReference type="InterPro" id="IPR016181">
    <property type="entry name" value="Acyl_CoA_acyltransferase"/>
</dbReference>
<dbReference type="InterPro" id="IPR000182">
    <property type="entry name" value="GNAT_dom"/>
</dbReference>
<dbReference type="PROSITE" id="PS51186">
    <property type="entry name" value="GNAT"/>
    <property type="match status" value="1"/>
</dbReference>
<dbReference type="EMBL" id="JAPDFL010000001">
    <property type="protein sequence ID" value="MCW1933274.1"/>
    <property type="molecule type" value="Genomic_DNA"/>
</dbReference>
<organism evidence="2 3">
    <name type="scientific">Pararhodobacter zhoushanensis</name>
    <dbReference type="NCBI Taxonomy" id="2479545"/>
    <lineage>
        <taxon>Bacteria</taxon>
        <taxon>Pseudomonadati</taxon>
        <taxon>Pseudomonadota</taxon>
        <taxon>Alphaproteobacteria</taxon>
        <taxon>Rhodobacterales</taxon>
        <taxon>Paracoccaceae</taxon>
        <taxon>Pararhodobacter</taxon>
    </lineage>
</organism>
<keyword evidence="3" id="KW-1185">Reference proteome</keyword>
<feature type="domain" description="N-acetyltransferase" evidence="1">
    <location>
        <begin position="23"/>
        <end position="185"/>
    </location>
</feature>
<evidence type="ECO:0000313" key="3">
    <source>
        <dbReference type="Proteomes" id="UP001208938"/>
    </source>
</evidence>
<dbReference type="InterPro" id="IPR051531">
    <property type="entry name" value="N-acetyltransferase"/>
</dbReference>
<dbReference type="PANTHER" id="PTHR43792">
    <property type="entry name" value="GNAT FAMILY, PUTATIVE (AFU_ORTHOLOGUE AFUA_3G00765)-RELATED-RELATED"/>
    <property type="match status" value="1"/>
</dbReference>
<dbReference type="Pfam" id="PF13302">
    <property type="entry name" value="Acetyltransf_3"/>
    <property type="match status" value="1"/>
</dbReference>
<evidence type="ECO:0000313" key="2">
    <source>
        <dbReference type="EMBL" id="MCW1933274.1"/>
    </source>
</evidence>
<gene>
    <name evidence="2" type="ORF">OKW52_13645</name>
</gene>
<dbReference type="Proteomes" id="UP001208938">
    <property type="component" value="Unassembled WGS sequence"/>
</dbReference>
<proteinExistence type="predicted"/>
<comment type="caution">
    <text evidence="2">The sequence shown here is derived from an EMBL/GenBank/DDBJ whole genome shotgun (WGS) entry which is preliminary data.</text>
</comment>
<accession>A0ABT3H0G2</accession>